<evidence type="ECO:0000313" key="1">
    <source>
        <dbReference type="EMBL" id="KAA8588284.1"/>
    </source>
</evidence>
<dbReference type="AlphaFoldDB" id="A0A5J5D4H7"/>
<dbReference type="Proteomes" id="UP000327493">
    <property type="component" value="Chromosome 11"/>
</dbReference>
<reference evidence="1 2" key="1">
    <citation type="submission" date="2019-08" db="EMBL/GenBank/DDBJ databases">
        <title>A chromosome-level genome assembly, high-density linkage maps, and genome scans reveal the genomic architecture of hybrid incompatibilities underlying speciation via character displacement in darters (Percidae: Etheostominae).</title>
        <authorList>
            <person name="Moran R.L."/>
            <person name="Catchen J.M."/>
            <person name="Fuller R.C."/>
        </authorList>
    </citation>
    <scope>NUCLEOTIDE SEQUENCE [LARGE SCALE GENOMIC DNA]</scope>
    <source>
        <strain evidence="1">EspeVRDwgs_2016</strain>
        <tissue evidence="1">Muscle</tissue>
    </source>
</reference>
<accession>A0A5J5D4H7</accession>
<gene>
    <name evidence="1" type="ORF">FQN60_001478</name>
</gene>
<evidence type="ECO:0000313" key="2">
    <source>
        <dbReference type="Proteomes" id="UP000327493"/>
    </source>
</evidence>
<comment type="caution">
    <text evidence="1">The sequence shown here is derived from an EMBL/GenBank/DDBJ whole genome shotgun (WGS) entry which is preliminary data.</text>
</comment>
<organism evidence="1 2">
    <name type="scientific">Etheostoma spectabile</name>
    <name type="common">orangethroat darter</name>
    <dbReference type="NCBI Taxonomy" id="54343"/>
    <lineage>
        <taxon>Eukaryota</taxon>
        <taxon>Metazoa</taxon>
        <taxon>Chordata</taxon>
        <taxon>Craniata</taxon>
        <taxon>Vertebrata</taxon>
        <taxon>Euteleostomi</taxon>
        <taxon>Actinopterygii</taxon>
        <taxon>Neopterygii</taxon>
        <taxon>Teleostei</taxon>
        <taxon>Neoteleostei</taxon>
        <taxon>Acanthomorphata</taxon>
        <taxon>Eupercaria</taxon>
        <taxon>Perciformes</taxon>
        <taxon>Percoidei</taxon>
        <taxon>Percidae</taxon>
        <taxon>Etheostomatinae</taxon>
        <taxon>Etheostoma</taxon>
    </lineage>
</organism>
<dbReference type="EMBL" id="VOFY01000011">
    <property type="protein sequence ID" value="KAA8588284.1"/>
    <property type="molecule type" value="Genomic_DNA"/>
</dbReference>
<keyword evidence="2" id="KW-1185">Reference proteome</keyword>
<proteinExistence type="predicted"/>
<sequence>MSLCSCQLSTKLHPLKDQEVVFFLGEGSSVGLLLRIESRDSSSSSLYSFSSSSISLRTAAFMALSLINSKQWVLRNMKANTGPDRGVVGMRFLVRMHVKQANSSVSFQAAFLAEDQQGTRPTDLQVMRLQEGDGLVNKGPGYTVYLHVTHLQGPGTKLHTDLDSINPQLSKYK</sequence>
<protein>
    <submittedName>
        <fullName evidence="1">Uncharacterized protein</fullName>
    </submittedName>
</protein>
<name>A0A5J5D4H7_9PERO</name>